<reference evidence="1 2" key="1">
    <citation type="submission" date="2016-10" db="EMBL/GenBank/DDBJ databases">
        <title>Comparative genome analysis of multiple Pseudomonas spp. focuses on biocontrol and plant growth promoting traits.</title>
        <authorList>
            <person name="Tao X.-Y."/>
            <person name="Taylor C.G."/>
        </authorList>
    </citation>
    <scope>NUCLEOTIDE SEQUENCE [LARGE SCALE GENOMIC DNA]</scope>
    <source>
        <strain evidence="1 2">39A2</strain>
    </source>
</reference>
<dbReference type="OrthoDB" id="8596093at2"/>
<sequence length="136" mass="15280">MKKYARIVDGLVDNIYETNNPITEEFPADQFWVEVVGDTVVDYSFKAVNTNGVWSFDGSPYWQSELGNQLRRERAARLDKVINSVTAAALLAKVDLGLATAADQAYLLAYKQYCVAFSEVNKQPGFPLTIVWPERP</sequence>
<evidence type="ECO:0000313" key="1">
    <source>
        <dbReference type="EMBL" id="RON54942.1"/>
    </source>
</evidence>
<dbReference type="AlphaFoldDB" id="A0A423KM33"/>
<dbReference type="Pfam" id="PF02413">
    <property type="entry name" value="Caudo_TAP"/>
    <property type="match status" value="1"/>
</dbReference>
<dbReference type="EMBL" id="MOBP01000006">
    <property type="protein sequence ID" value="RON54942.1"/>
    <property type="molecule type" value="Genomic_DNA"/>
</dbReference>
<dbReference type="InterPro" id="IPR003458">
    <property type="entry name" value="Phage_T4_Gp38_tail_assem"/>
</dbReference>
<proteinExistence type="predicted"/>
<gene>
    <name evidence="1" type="ORF">BK665_11525</name>
</gene>
<protein>
    <submittedName>
        <fullName evidence="1">Tail assembly chaperone</fullName>
    </submittedName>
</protein>
<dbReference type="RefSeq" id="WP_123405802.1">
    <property type="nucleotide sequence ID" value="NZ_MOBP01000006.1"/>
</dbReference>
<dbReference type="Proteomes" id="UP000283627">
    <property type="component" value="Unassembled WGS sequence"/>
</dbReference>
<comment type="caution">
    <text evidence="1">The sequence shown here is derived from an EMBL/GenBank/DDBJ whole genome shotgun (WGS) entry which is preliminary data.</text>
</comment>
<name>A0A423KM33_9PSED</name>
<organism evidence="1 2">
    <name type="scientific">Pseudomonas frederiksbergensis</name>
    <dbReference type="NCBI Taxonomy" id="104087"/>
    <lineage>
        <taxon>Bacteria</taxon>
        <taxon>Pseudomonadati</taxon>
        <taxon>Pseudomonadota</taxon>
        <taxon>Gammaproteobacteria</taxon>
        <taxon>Pseudomonadales</taxon>
        <taxon>Pseudomonadaceae</taxon>
        <taxon>Pseudomonas</taxon>
    </lineage>
</organism>
<evidence type="ECO:0000313" key="2">
    <source>
        <dbReference type="Proteomes" id="UP000283627"/>
    </source>
</evidence>
<accession>A0A423KM33</accession>